<dbReference type="NCBIfam" id="TIGR01394">
    <property type="entry name" value="TypA_BipA"/>
    <property type="match status" value="1"/>
</dbReference>
<dbReference type="InterPro" id="IPR006298">
    <property type="entry name" value="BipA"/>
</dbReference>
<dbReference type="Gene3D" id="2.40.30.10">
    <property type="entry name" value="Translation factors"/>
    <property type="match status" value="1"/>
</dbReference>
<dbReference type="Proteomes" id="UP000176614">
    <property type="component" value="Unassembled WGS sequence"/>
</dbReference>
<dbReference type="InterPro" id="IPR005225">
    <property type="entry name" value="Small_GTP-bd"/>
</dbReference>
<dbReference type="Pfam" id="PF21018">
    <property type="entry name" value="BipA_C"/>
    <property type="match status" value="1"/>
</dbReference>
<dbReference type="GO" id="GO:0005525">
    <property type="term" value="F:GTP binding"/>
    <property type="evidence" value="ECO:0007669"/>
    <property type="project" value="UniProtKB-KW"/>
</dbReference>
<comment type="caution">
    <text evidence="4">The sequence shown here is derived from an EMBL/GenBank/DDBJ whole genome shotgun (WGS) entry which is preliminary data.</text>
</comment>
<dbReference type="Gene3D" id="3.40.50.300">
    <property type="entry name" value="P-loop containing nucleotide triphosphate hydrolases"/>
    <property type="match status" value="1"/>
</dbReference>
<dbReference type="SUPFAM" id="SSF50447">
    <property type="entry name" value="Translation proteins"/>
    <property type="match status" value="1"/>
</dbReference>
<dbReference type="CDD" id="cd01891">
    <property type="entry name" value="TypA_BipA"/>
    <property type="match status" value="1"/>
</dbReference>
<reference evidence="4 5" key="1">
    <citation type="journal article" date="2016" name="Nat. Commun.">
        <title>Thousands of microbial genomes shed light on interconnected biogeochemical processes in an aquifer system.</title>
        <authorList>
            <person name="Anantharaman K."/>
            <person name="Brown C.T."/>
            <person name="Hug L.A."/>
            <person name="Sharon I."/>
            <person name="Castelle C.J."/>
            <person name="Probst A.J."/>
            <person name="Thomas B.C."/>
            <person name="Singh A."/>
            <person name="Wilkins M.J."/>
            <person name="Karaoz U."/>
            <person name="Brodie E.L."/>
            <person name="Williams K.H."/>
            <person name="Hubbard S.S."/>
            <person name="Banfield J.F."/>
        </authorList>
    </citation>
    <scope>NUCLEOTIDE SEQUENCE [LARGE SCALE GENOMIC DNA]</scope>
</reference>
<dbReference type="Gene3D" id="2.40.50.250">
    <property type="entry name" value="bipa protein"/>
    <property type="match status" value="1"/>
</dbReference>
<dbReference type="Pfam" id="PF00009">
    <property type="entry name" value="GTP_EFTU"/>
    <property type="match status" value="1"/>
</dbReference>
<dbReference type="InterPro" id="IPR000640">
    <property type="entry name" value="EFG_V-like"/>
</dbReference>
<dbReference type="InterPro" id="IPR042116">
    <property type="entry name" value="TypA/BipA_C"/>
</dbReference>
<organism evidence="4 5">
    <name type="scientific">candidate division WWE3 bacterium RIFOXYA2_FULL_46_9</name>
    <dbReference type="NCBI Taxonomy" id="1802636"/>
    <lineage>
        <taxon>Bacteria</taxon>
        <taxon>Katanobacteria</taxon>
    </lineage>
</organism>
<dbReference type="SUPFAM" id="SSF54980">
    <property type="entry name" value="EF-G C-terminal domain-like"/>
    <property type="match status" value="2"/>
</dbReference>
<dbReference type="PANTHER" id="PTHR42908:SF8">
    <property type="entry name" value="TR-TYPE G DOMAIN-CONTAINING PROTEIN"/>
    <property type="match status" value="1"/>
</dbReference>
<dbReference type="Pfam" id="PF00679">
    <property type="entry name" value="EFG_C"/>
    <property type="match status" value="1"/>
</dbReference>
<dbReference type="InterPro" id="IPR009000">
    <property type="entry name" value="Transl_B-barrel_sf"/>
</dbReference>
<accession>A0A1F4W3Q3</accession>
<sequence>MKIRNIAIIAHVDHGKTTIVDGMLKQSKTFRENEVMMQQDLIMDSNDQERERGITILAKNTAVIYKDTKINIIDTPGHADFGGEVERTLNMADGALLVVDAQEGPMPQTKFVLRKALDLGLKIIVVVNKIDKPNSRVSWTISKINDLFLELATHESQLDFPIVFASGKSGKSWEKMPLNFEEPATLTPVFDAILEYVPAPSCEPDKPFQMLVSSLDWESYIGKYVIGKIRRGKLLTGEKISILKSDGTSVSALAEKIFTYQGLKRIETAEGISGDIVAITGIKEVEIGDTLVDPKFPDALPAIKLEEPTLRITIGPNTSPLMGKEGKFVTSRQLLERIERELHTNIAMKFRISEEGKYVLSGRGELHLSVFLETLRREGYEMEVSMPNVITKVIDGIEVEPIEELTIDVDNLYVGAIKSEVGRRRGMLINQEDISTESTRLVFEITTRGILGLRGALLTLSKGTSVISSVFLRNGPMGAVLAKTRKGVLIASHSGKAAAYGLVSAHDKGPVFIPPQTMVYAGMIVGINGRDEDLEINVCKEKQLTNNRSVGEEGIILPPPLVLSLEQYIGFLEDDELLEITPNSLRLRKKILDFTKRKRASKAQ</sequence>
<dbReference type="GO" id="GO:0003924">
    <property type="term" value="F:GTPase activity"/>
    <property type="evidence" value="ECO:0007669"/>
    <property type="project" value="InterPro"/>
</dbReference>
<dbReference type="InterPro" id="IPR004161">
    <property type="entry name" value="EFTu-like_2"/>
</dbReference>
<dbReference type="FunFam" id="3.40.50.300:FF:000055">
    <property type="entry name" value="GTP-binding protein TypA"/>
    <property type="match status" value="1"/>
</dbReference>
<keyword evidence="1" id="KW-0342">GTP-binding</keyword>
<dbReference type="NCBIfam" id="TIGR00231">
    <property type="entry name" value="small_GTP"/>
    <property type="match status" value="1"/>
</dbReference>
<gene>
    <name evidence="4" type="ORF">A2264_04790</name>
</gene>
<dbReference type="Gene3D" id="3.30.70.240">
    <property type="match status" value="1"/>
</dbReference>
<dbReference type="PANTHER" id="PTHR42908">
    <property type="entry name" value="TRANSLATION ELONGATION FACTOR-RELATED"/>
    <property type="match status" value="1"/>
</dbReference>
<evidence type="ECO:0000259" key="3">
    <source>
        <dbReference type="PROSITE" id="PS51722"/>
    </source>
</evidence>
<dbReference type="InterPro" id="IPR048876">
    <property type="entry name" value="BipA_C"/>
</dbReference>
<dbReference type="AlphaFoldDB" id="A0A1F4W3Q3"/>
<evidence type="ECO:0000256" key="2">
    <source>
        <dbReference type="ARBA" id="ARBA00035722"/>
    </source>
</evidence>
<dbReference type="CDD" id="cd03691">
    <property type="entry name" value="BipA_TypA_II"/>
    <property type="match status" value="1"/>
</dbReference>
<name>A0A1F4W3Q3_UNCKA</name>
<proteinExistence type="predicted"/>
<dbReference type="PRINTS" id="PR00315">
    <property type="entry name" value="ELONGATNFCT"/>
</dbReference>
<dbReference type="Gene3D" id="3.30.70.870">
    <property type="entry name" value="Elongation Factor G (Translational Gtpase), domain 3"/>
    <property type="match status" value="1"/>
</dbReference>
<dbReference type="InterPro" id="IPR047042">
    <property type="entry name" value="BipA_II"/>
</dbReference>
<dbReference type="GO" id="GO:1990904">
    <property type="term" value="C:ribonucleoprotein complex"/>
    <property type="evidence" value="ECO:0007669"/>
    <property type="project" value="TreeGrafter"/>
</dbReference>
<dbReference type="InterPro" id="IPR000795">
    <property type="entry name" value="T_Tr_GTP-bd_dom"/>
</dbReference>
<dbReference type="GO" id="GO:0005829">
    <property type="term" value="C:cytosol"/>
    <property type="evidence" value="ECO:0007669"/>
    <property type="project" value="TreeGrafter"/>
</dbReference>
<dbReference type="PROSITE" id="PS51722">
    <property type="entry name" value="G_TR_2"/>
    <property type="match status" value="1"/>
</dbReference>
<dbReference type="PROSITE" id="PS00301">
    <property type="entry name" value="G_TR_1"/>
    <property type="match status" value="1"/>
</dbReference>
<evidence type="ECO:0000256" key="1">
    <source>
        <dbReference type="ARBA" id="ARBA00023134"/>
    </source>
</evidence>
<dbReference type="InterPro" id="IPR031157">
    <property type="entry name" value="G_TR_CS"/>
</dbReference>
<dbReference type="Pfam" id="PF03144">
    <property type="entry name" value="GTP_EFTU_D2"/>
    <property type="match status" value="1"/>
</dbReference>
<protein>
    <recommendedName>
        <fullName evidence="2">50S ribosomal subunit assembly factor BipA</fullName>
    </recommendedName>
</protein>
<feature type="domain" description="Tr-type G" evidence="3">
    <location>
        <begin position="1"/>
        <end position="201"/>
    </location>
</feature>
<evidence type="ECO:0000313" key="4">
    <source>
        <dbReference type="EMBL" id="OGC63653.1"/>
    </source>
</evidence>
<evidence type="ECO:0000313" key="5">
    <source>
        <dbReference type="Proteomes" id="UP000176614"/>
    </source>
</evidence>
<dbReference type="InterPro" id="IPR047041">
    <property type="entry name" value="BipA_GTP-bd_dom"/>
</dbReference>
<dbReference type="InterPro" id="IPR035647">
    <property type="entry name" value="EFG_III/V"/>
</dbReference>
<dbReference type="InterPro" id="IPR027417">
    <property type="entry name" value="P-loop_NTPase"/>
</dbReference>
<dbReference type="SUPFAM" id="SSF52540">
    <property type="entry name" value="P-loop containing nucleoside triphosphate hydrolases"/>
    <property type="match status" value="1"/>
</dbReference>
<keyword evidence="1" id="KW-0547">Nucleotide-binding</keyword>
<dbReference type="EMBL" id="MEVT01000005">
    <property type="protein sequence ID" value="OGC63653.1"/>
    <property type="molecule type" value="Genomic_DNA"/>
</dbReference>